<dbReference type="OrthoDB" id="277398at2759"/>
<sequence length="82" mass="9579">WDLKQSPPGLQRKFKFKTFATAMKFWNVVADECKAQKHHPEWGNVYNEVVVRWTTHRPRGISSKDIDMAKFCDRTAAELGEI</sequence>
<dbReference type="PANTHER" id="PTHR12599">
    <property type="entry name" value="PTERIN-4-ALPHA-CARBINOLAMINE DEHYDRATASE"/>
    <property type="match status" value="1"/>
</dbReference>
<evidence type="ECO:0000256" key="1">
    <source>
        <dbReference type="ARBA" id="ARBA00001554"/>
    </source>
</evidence>
<comment type="similarity">
    <text evidence="2">Belongs to the pterin-4-alpha-carbinolamine dehydratase family.</text>
</comment>
<dbReference type="AlphaFoldDB" id="A0A3N4LYY5"/>
<gene>
    <name evidence="6" type="ORF">L211DRAFT_765810</name>
</gene>
<comment type="catalytic activity">
    <reaction evidence="1">
        <text>(4aS,6R)-4a-hydroxy-L-erythro-5,6,7,8-tetrahydrobiopterin = (6R)-L-erythro-6,7-dihydrobiopterin + H2O</text>
        <dbReference type="Rhea" id="RHEA:11920"/>
        <dbReference type="ChEBI" id="CHEBI:15377"/>
        <dbReference type="ChEBI" id="CHEBI:15642"/>
        <dbReference type="ChEBI" id="CHEBI:43120"/>
        <dbReference type="EC" id="4.2.1.96"/>
    </reaction>
</comment>
<dbReference type="InParanoid" id="A0A3N4LYY5"/>
<dbReference type="SUPFAM" id="SSF55248">
    <property type="entry name" value="PCD-like"/>
    <property type="match status" value="1"/>
</dbReference>
<dbReference type="STRING" id="1051890.A0A3N4LYY5"/>
<dbReference type="GO" id="GO:0008124">
    <property type="term" value="F:4-alpha-hydroxytetrahydrobiopterin dehydratase activity"/>
    <property type="evidence" value="ECO:0007669"/>
    <property type="project" value="UniProtKB-EC"/>
</dbReference>
<accession>A0A3N4LYY5</accession>
<reference evidence="6 7" key="1">
    <citation type="journal article" date="2018" name="Nat. Ecol. Evol.">
        <title>Pezizomycetes genomes reveal the molecular basis of ectomycorrhizal truffle lifestyle.</title>
        <authorList>
            <person name="Murat C."/>
            <person name="Payen T."/>
            <person name="Noel B."/>
            <person name="Kuo A."/>
            <person name="Morin E."/>
            <person name="Chen J."/>
            <person name="Kohler A."/>
            <person name="Krizsan K."/>
            <person name="Balestrini R."/>
            <person name="Da Silva C."/>
            <person name="Montanini B."/>
            <person name="Hainaut M."/>
            <person name="Levati E."/>
            <person name="Barry K.W."/>
            <person name="Belfiori B."/>
            <person name="Cichocki N."/>
            <person name="Clum A."/>
            <person name="Dockter R.B."/>
            <person name="Fauchery L."/>
            <person name="Guy J."/>
            <person name="Iotti M."/>
            <person name="Le Tacon F."/>
            <person name="Lindquist E.A."/>
            <person name="Lipzen A."/>
            <person name="Malagnac F."/>
            <person name="Mello A."/>
            <person name="Molinier V."/>
            <person name="Miyauchi S."/>
            <person name="Poulain J."/>
            <person name="Riccioni C."/>
            <person name="Rubini A."/>
            <person name="Sitrit Y."/>
            <person name="Splivallo R."/>
            <person name="Traeger S."/>
            <person name="Wang M."/>
            <person name="Zifcakova L."/>
            <person name="Wipf D."/>
            <person name="Zambonelli A."/>
            <person name="Paolocci F."/>
            <person name="Nowrousian M."/>
            <person name="Ottonello S."/>
            <person name="Baldrian P."/>
            <person name="Spatafora J.W."/>
            <person name="Henrissat B."/>
            <person name="Nagy L.G."/>
            <person name="Aury J.M."/>
            <person name="Wincker P."/>
            <person name="Grigoriev I.V."/>
            <person name="Bonfante P."/>
            <person name="Martin F.M."/>
        </authorList>
    </citation>
    <scope>NUCLEOTIDE SEQUENCE [LARGE SCALE GENOMIC DNA]</scope>
    <source>
        <strain evidence="6 7">ATCC MYA-4762</strain>
    </source>
</reference>
<name>A0A3N4LYY5_9PEZI</name>
<protein>
    <recommendedName>
        <fullName evidence="3">4a-hydroxytetrahydrobiopterin dehydratase</fullName>
        <ecNumber evidence="3">4.2.1.96</ecNumber>
    </recommendedName>
    <alternativeName>
        <fullName evidence="5">4-alpha-hydroxy-tetrahydropterin dehydratase</fullName>
    </alternativeName>
</protein>
<dbReference type="EMBL" id="ML121547">
    <property type="protein sequence ID" value="RPB23265.1"/>
    <property type="molecule type" value="Genomic_DNA"/>
</dbReference>
<feature type="non-terminal residue" evidence="6">
    <location>
        <position position="1"/>
    </location>
</feature>
<evidence type="ECO:0000256" key="4">
    <source>
        <dbReference type="ARBA" id="ARBA00023239"/>
    </source>
</evidence>
<dbReference type="GO" id="GO:0006729">
    <property type="term" value="P:tetrahydrobiopterin biosynthetic process"/>
    <property type="evidence" value="ECO:0007669"/>
    <property type="project" value="InterPro"/>
</dbReference>
<evidence type="ECO:0000256" key="3">
    <source>
        <dbReference type="ARBA" id="ARBA00013252"/>
    </source>
</evidence>
<dbReference type="EC" id="4.2.1.96" evidence="3"/>
<evidence type="ECO:0000313" key="7">
    <source>
        <dbReference type="Proteomes" id="UP000267821"/>
    </source>
</evidence>
<dbReference type="PANTHER" id="PTHR12599:SF0">
    <property type="entry name" value="PTERIN-4-ALPHA-CARBINOLAMINE DEHYDRATASE"/>
    <property type="match status" value="1"/>
</dbReference>
<evidence type="ECO:0000256" key="2">
    <source>
        <dbReference type="ARBA" id="ARBA00006472"/>
    </source>
</evidence>
<dbReference type="Pfam" id="PF01329">
    <property type="entry name" value="Pterin_4a"/>
    <property type="match status" value="1"/>
</dbReference>
<evidence type="ECO:0000256" key="5">
    <source>
        <dbReference type="ARBA" id="ARBA00030497"/>
    </source>
</evidence>
<keyword evidence="7" id="KW-1185">Reference proteome</keyword>
<evidence type="ECO:0000313" key="6">
    <source>
        <dbReference type="EMBL" id="RPB23265.1"/>
    </source>
</evidence>
<proteinExistence type="inferred from homology"/>
<dbReference type="Gene3D" id="3.30.1360.20">
    <property type="entry name" value="Transcriptional coactivator/pterin dehydratase"/>
    <property type="match status" value="1"/>
</dbReference>
<dbReference type="CDD" id="cd00488">
    <property type="entry name" value="PCD_DCoH"/>
    <property type="match status" value="1"/>
</dbReference>
<dbReference type="InterPro" id="IPR001533">
    <property type="entry name" value="Pterin_deHydtase"/>
</dbReference>
<organism evidence="6 7">
    <name type="scientific">Terfezia boudieri ATCC MYA-4762</name>
    <dbReference type="NCBI Taxonomy" id="1051890"/>
    <lineage>
        <taxon>Eukaryota</taxon>
        <taxon>Fungi</taxon>
        <taxon>Dikarya</taxon>
        <taxon>Ascomycota</taxon>
        <taxon>Pezizomycotina</taxon>
        <taxon>Pezizomycetes</taxon>
        <taxon>Pezizales</taxon>
        <taxon>Pezizaceae</taxon>
        <taxon>Terfezia</taxon>
    </lineage>
</organism>
<keyword evidence="4" id="KW-0456">Lyase</keyword>
<dbReference type="Proteomes" id="UP000267821">
    <property type="component" value="Unassembled WGS sequence"/>
</dbReference>
<feature type="non-terminal residue" evidence="6">
    <location>
        <position position="82"/>
    </location>
</feature>
<dbReference type="InterPro" id="IPR036428">
    <property type="entry name" value="PCD_sf"/>
</dbReference>